<dbReference type="eggNOG" id="COG0515">
    <property type="taxonomic scope" value="Bacteria"/>
</dbReference>
<dbReference type="PANTHER" id="PTHR43289:SF6">
    <property type="entry name" value="SERINE_THREONINE-PROTEIN KINASE NEKL-3"/>
    <property type="match status" value="1"/>
</dbReference>
<dbReference type="AlphaFoldDB" id="Q2SCP6"/>
<evidence type="ECO:0000313" key="7">
    <source>
        <dbReference type="Proteomes" id="UP000000238"/>
    </source>
</evidence>
<dbReference type="GO" id="GO:0004674">
    <property type="term" value="F:protein serine/threonine kinase activity"/>
    <property type="evidence" value="ECO:0007669"/>
    <property type="project" value="UniProtKB-KW"/>
</dbReference>
<keyword evidence="3 6" id="KW-0418">Kinase</keyword>
<dbReference type="CDD" id="cd14014">
    <property type="entry name" value="STKc_PknB_like"/>
    <property type="match status" value="1"/>
</dbReference>
<dbReference type="OrthoDB" id="9801841at2"/>
<dbReference type="RefSeq" id="WP_011398643.1">
    <property type="nucleotide sequence ID" value="NC_007645.1"/>
</dbReference>
<proteinExistence type="predicted"/>
<dbReference type="KEGG" id="hch:HCH_04887"/>
<dbReference type="GO" id="GO:0005524">
    <property type="term" value="F:ATP binding"/>
    <property type="evidence" value="ECO:0007669"/>
    <property type="project" value="UniProtKB-KW"/>
</dbReference>
<keyword evidence="4" id="KW-0067">ATP-binding</keyword>
<sequence>MDVSRWNQIQELFEAIADLSTEEQRAYLDIHCQDNELKKEVLQLVQADEHVDDILPKQYDIASAEATLVLPKMHPGVMVGPYKIIRKIGEGGMGWVYKAEDTRLERYVALKCLAPEVATDERVRFRLMQEAKAISRLDHPNVCVIHDVGAMSDGGMYIAMQYYSGETLENALTKGALAPDQVVRIAKQIAYGLQAAHQRDIIHRDIKPANILLSEDGIVKILDFGIAKLSGVDITLGGARMGTLRYMSPEQLQGRDMGLQTDVWSVATLIYEMLTGREMFDGEKSSTVLHAVMHEEPDYSLAVFQEYPLFKRLLTAMLHKKPEKRLDSMGKVLQWLTTIQPIAQAGAKNRARQDQRIENQEAVVKEELTDLYLLRLAAALTAHVGPAAPKLIQRYASTSDNRESLINSLVGHIKPQYRQIVSQQLKEIAL</sequence>
<dbReference type="InterPro" id="IPR008271">
    <property type="entry name" value="Ser/Thr_kinase_AS"/>
</dbReference>
<dbReference type="Proteomes" id="UP000000238">
    <property type="component" value="Chromosome"/>
</dbReference>
<organism evidence="6 7">
    <name type="scientific">Hahella chejuensis (strain KCTC 2396)</name>
    <dbReference type="NCBI Taxonomy" id="349521"/>
    <lineage>
        <taxon>Bacteria</taxon>
        <taxon>Pseudomonadati</taxon>
        <taxon>Pseudomonadota</taxon>
        <taxon>Gammaproteobacteria</taxon>
        <taxon>Oceanospirillales</taxon>
        <taxon>Hahellaceae</taxon>
        <taxon>Hahella</taxon>
    </lineage>
</organism>
<dbReference type="Gene3D" id="3.30.200.20">
    <property type="entry name" value="Phosphorylase Kinase, domain 1"/>
    <property type="match status" value="1"/>
</dbReference>
<reference evidence="6 7" key="1">
    <citation type="journal article" date="2005" name="Nucleic Acids Res.">
        <title>Genomic blueprint of Hahella chejuensis, a marine microbe producing an algicidal agent.</title>
        <authorList>
            <person name="Jeong H."/>
            <person name="Yim J.H."/>
            <person name="Lee C."/>
            <person name="Choi S.-H."/>
            <person name="Park Y.K."/>
            <person name="Yoon S.H."/>
            <person name="Hur C.-G."/>
            <person name="Kang H.-Y."/>
            <person name="Kim D."/>
            <person name="Lee H.H."/>
            <person name="Park K.H."/>
            <person name="Park S.-H."/>
            <person name="Park H.-S."/>
            <person name="Lee H.K."/>
            <person name="Oh T.K."/>
            <person name="Kim J.F."/>
        </authorList>
    </citation>
    <scope>NUCLEOTIDE SEQUENCE [LARGE SCALE GENOMIC DNA]</scope>
    <source>
        <strain evidence="6 7">KCTC 2396</strain>
    </source>
</reference>
<keyword evidence="1" id="KW-0808">Transferase</keyword>
<gene>
    <name evidence="6" type="ordered locus">HCH_04887</name>
</gene>
<evidence type="ECO:0000256" key="3">
    <source>
        <dbReference type="ARBA" id="ARBA00022777"/>
    </source>
</evidence>
<dbReference type="InterPro" id="IPR000719">
    <property type="entry name" value="Prot_kinase_dom"/>
</dbReference>
<dbReference type="InterPro" id="IPR011009">
    <property type="entry name" value="Kinase-like_dom_sf"/>
</dbReference>
<dbReference type="PANTHER" id="PTHR43289">
    <property type="entry name" value="MITOGEN-ACTIVATED PROTEIN KINASE KINASE KINASE 20-RELATED"/>
    <property type="match status" value="1"/>
</dbReference>
<name>Q2SCP6_HAHCH</name>
<evidence type="ECO:0000313" key="6">
    <source>
        <dbReference type="EMBL" id="ABC31578.1"/>
    </source>
</evidence>
<feature type="domain" description="Protein kinase" evidence="5">
    <location>
        <begin position="82"/>
        <end position="336"/>
    </location>
</feature>
<dbReference type="SUPFAM" id="SSF56112">
    <property type="entry name" value="Protein kinase-like (PK-like)"/>
    <property type="match status" value="1"/>
</dbReference>
<dbReference type="STRING" id="349521.HCH_04887"/>
<protein>
    <submittedName>
        <fullName evidence="6">Serine/threonine protein kinase</fullName>
    </submittedName>
</protein>
<keyword evidence="6" id="KW-0723">Serine/threonine-protein kinase</keyword>
<dbReference type="Pfam" id="PF00069">
    <property type="entry name" value="Pkinase"/>
    <property type="match status" value="1"/>
</dbReference>
<dbReference type="EMBL" id="CP000155">
    <property type="protein sequence ID" value="ABC31578.1"/>
    <property type="molecule type" value="Genomic_DNA"/>
</dbReference>
<dbReference type="PROSITE" id="PS50011">
    <property type="entry name" value="PROTEIN_KINASE_DOM"/>
    <property type="match status" value="1"/>
</dbReference>
<dbReference type="SMART" id="SM00220">
    <property type="entry name" value="S_TKc"/>
    <property type="match status" value="1"/>
</dbReference>
<dbReference type="HOGENOM" id="CLU_000288_63_44_6"/>
<keyword evidence="2" id="KW-0547">Nucleotide-binding</keyword>
<accession>Q2SCP6</accession>
<dbReference type="PROSITE" id="PS00108">
    <property type="entry name" value="PROTEIN_KINASE_ST"/>
    <property type="match status" value="1"/>
</dbReference>
<keyword evidence="7" id="KW-1185">Reference proteome</keyword>
<evidence type="ECO:0000256" key="4">
    <source>
        <dbReference type="ARBA" id="ARBA00022840"/>
    </source>
</evidence>
<evidence type="ECO:0000256" key="1">
    <source>
        <dbReference type="ARBA" id="ARBA00022679"/>
    </source>
</evidence>
<evidence type="ECO:0000259" key="5">
    <source>
        <dbReference type="PROSITE" id="PS50011"/>
    </source>
</evidence>
<dbReference type="Gene3D" id="1.10.510.10">
    <property type="entry name" value="Transferase(Phosphotransferase) domain 1"/>
    <property type="match status" value="1"/>
</dbReference>
<evidence type="ECO:0000256" key="2">
    <source>
        <dbReference type="ARBA" id="ARBA00022741"/>
    </source>
</evidence>